<dbReference type="PANTHER" id="PTHR43035">
    <property type="entry name" value="FATTY ACID REPRESSION MUTANT PROTEIN 2-RELATED"/>
    <property type="match status" value="1"/>
</dbReference>
<evidence type="ECO:0000259" key="4">
    <source>
        <dbReference type="Pfam" id="PF00881"/>
    </source>
</evidence>
<feature type="domain" description="Nitroreductase" evidence="4">
    <location>
        <begin position="9"/>
        <end position="178"/>
    </location>
</feature>
<evidence type="ECO:0000313" key="5">
    <source>
        <dbReference type="EMBL" id="OZG56787.1"/>
    </source>
</evidence>
<sequence>MESAVINALKNRRSIYALGSGSPISDDEIAQLVKDAVEAIPSAFNAQTQSAVVLFGEKHQQLWQIVRETLFAMLPDEEAKAKTGAKLDSFAAGHGTVLFFSDVATVADQQKNFPLYADHFPQWADEGIGMLQIAVWAALEEAGLGVNLQHYNPLIDEKVAAAFNIPAGRQLVSQMVFGEVKAPAGEKQDNVSLEDRFKVLK</sequence>
<keyword evidence="6" id="KW-1185">Reference proteome</keyword>
<dbReference type="EMBL" id="MWWU01000001">
    <property type="protein sequence ID" value="OZG56787.1"/>
    <property type="molecule type" value="Genomic_DNA"/>
</dbReference>
<dbReference type="FunFam" id="3.40.109.10:FF:000001">
    <property type="entry name" value="Nitroreductase family"/>
    <property type="match status" value="1"/>
</dbReference>
<dbReference type="PANTHER" id="PTHR43035:SF1">
    <property type="entry name" value="FATTY ACID REPRESSION MUTANT PROTEIN 2-RELATED"/>
    <property type="match status" value="1"/>
</dbReference>
<dbReference type="GO" id="GO:0005737">
    <property type="term" value="C:cytoplasm"/>
    <property type="evidence" value="ECO:0007669"/>
    <property type="project" value="UniProtKB-SubCell"/>
</dbReference>
<dbReference type="OrthoDB" id="9810617at2"/>
<dbReference type="InterPro" id="IPR000415">
    <property type="entry name" value="Nitroreductase-like"/>
</dbReference>
<gene>
    <name evidence="5" type="ORF">AEAE_0096</name>
</gene>
<dbReference type="InterPro" id="IPR029479">
    <property type="entry name" value="Nitroreductase"/>
</dbReference>
<dbReference type="CDD" id="cd02140">
    <property type="entry name" value="Frm2-like"/>
    <property type="match status" value="1"/>
</dbReference>
<evidence type="ECO:0000313" key="6">
    <source>
        <dbReference type="Proteomes" id="UP000228976"/>
    </source>
</evidence>
<keyword evidence="3" id="KW-0560">Oxidoreductase</keyword>
<evidence type="ECO:0000256" key="3">
    <source>
        <dbReference type="ARBA" id="ARBA00023002"/>
    </source>
</evidence>
<evidence type="ECO:0000256" key="1">
    <source>
        <dbReference type="ARBA" id="ARBA00004496"/>
    </source>
</evidence>
<dbReference type="GO" id="GO:0016491">
    <property type="term" value="F:oxidoreductase activity"/>
    <property type="evidence" value="ECO:0007669"/>
    <property type="project" value="UniProtKB-KW"/>
</dbReference>
<protein>
    <submittedName>
        <fullName evidence="5">Nitroreductase</fullName>
    </submittedName>
</protein>
<dbReference type="Gene3D" id="3.40.109.10">
    <property type="entry name" value="NADH Oxidase"/>
    <property type="match status" value="1"/>
</dbReference>
<dbReference type="InterPro" id="IPR033877">
    <property type="entry name" value="Frm2/Hbn1"/>
</dbReference>
<dbReference type="SUPFAM" id="SSF55469">
    <property type="entry name" value="FMN-dependent nitroreductase-like"/>
    <property type="match status" value="1"/>
</dbReference>
<dbReference type="AlphaFoldDB" id="A0A261FCB2"/>
<reference evidence="5 6" key="1">
    <citation type="journal article" date="2017" name="BMC Genomics">
        <title>Comparative genomic and phylogenomic analyses of the Bifidobacteriaceae family.</title>
        <authorList>
            <person name="Lugli G.A."/>
            <person name="Milani C."/>
            <person name="Turroni F."/>
            <person name="Duranti S."/>
            <person name="Mancabelli L."/>
            <person name="Mangifesta M."/>
            <person name="Ferrario C."/>
            <person name="Modesto M."/>
            <person name="Mattarelli P."/>
            <person name="Jiri K."/>
            <person name="van Sinderen D."/>
            <person name="Ventura M."/>
        </authorList>
    </citation>
    <scope>NUCLEOTIDE SEQUENCE [LARGE SCALE GENOMIC DNA]</scope>
    <source>
        <strain evidence="5 6">LMG 21773</strain>
    </source>
</reference>
<dbReference type="Pfam" id="PF00881">
    <property type="entry name" value="Nitroreductase"/>
    <property type="match status" value="1"/>
</dbReference>
<proteinExistence type="predicted"/>
<keyword evidence="2" id="KW-0963">Cytoplasm</keyword>
<dbReference type="RefSeq" id="WP_094689225.1">
    <property type="nucleotide sequence ID" value="NZ_JACBYZ010000001.1"/>
</dbReference>
<comment type="subcellular location">
    <subcellularLocation>
        <location evidence="1">Cytoplasm</location>
    </subcellularLocation>
</comment>
<dbReference type="GO" id="GO:0034599">
    <property type="term" value="P:cellular response to oxidative stress"/>
    <property type="evidence" value="ECO:0007669"/>
    <property type="project" value="InterPro"/>
</dbReference>
<organism evidence="5 6">
    <name type="scientific">Aeriscardovia aeriphila</name>
    <dbReference type="NCBI Taxonomy" id="218139"/>
    <lineage>
        <taxon>Bacteria</taxon>
        <taxon>Bacillati</taxon>
        <taxon>Actinomycetota</taxon>
        <taxon>Actinomycetes</taxon>
        <taxon>Bifidobacteriales</taxon>
        <taxon>Bifidobacteriaceae</taxon>
        <taxon>Aeriscardovia</taxon>
    </lineage>
</organism>
<comment type="caution">
    <text evidence="5">The sequence shown here is derived from an EMBL/GenBank/DDBJ whole genome shotgun (WGS) entry which is preliminary data.</text>
</comment>
<name>A0A261FCB2_9BIFI</name>
<accession>A0A261FCB2</accession>
<dbReference type="Proteomes" id="UP000228976">
    <property type="component" value="Unassembled WGS sequence"/>
</dbReference>
<evidence type="ECO:0000256" key="2">
    <source>
        <dbReference type="ARBA" id="ARBA00022490"/>
    </source>
</evidence>